<feature type="domain" description="Thioredoxin" evidence="2">
    <location>
        <begin position="14"/>
        <end position="151"/>
    </location>
</feature>
<dbReference type="Gene3D" id="3.40.30.10">
    <property type="entry name" value="Glutaredoxin"/>
    <property type="match status" value="1"/>
</dbReference>
<protein>
    <recommendedName>
        <fullName evidence="2">Thioredoxin domain-containing protein</fullName>
    </recommendedName>
</protein>
<gene>
    <name evidence="3" type="ORF">DN752_24040</name>
</gene>
<dbReference type="SUPFAM" id="SSF52833">
    <property type="entry name" value="Thioredoxin-like"/>
    <property type="match status" value="1"/>
</dbReference>
<dbReference type="Proteomes" id="UP000248688">
    <property type="component" value="Chromosome"/>
</dbReference>
<dbReference type="CDD" id="cd02966">
    <property type="entry name" value="TlpA_like_family"/>
    <property type="match status" value="1"/>
</dbReference>
<feature type="signal peptide" evidence="1">
    <location>
        <begin position="1"/>
        <end position="20"/>
    </location>
</feature>
<dbReference type="OrthoDB" id="6399635at2"/>
<sequence>MKKIVAFSFWFITVFSVANAQAIKVAEQIGESQLSPLADQKLMVVDFWASWCAPCIPATRQMEIYQDLFKDEIYFIAISDEYYGTITNHLKKHPIKLAVYQDADNYTFRKYNVTARPHVAVINTKGKLMWEGKPGDLSPERLQKLLKNERNRQSAQLASIIEYESIEAETTEVEEVTELEVDFCNGDCTEQLEVYGDYVDYQGKLSHLLATLFGVADAEVIMEYPDININAKVPYSQWSNYPEQVATEVTAQFGLEVLQSTKEMDFQELVLVDKTKLWDDTQINWGNEDNKVLVGTSRIEADDISLAELATLLSKEKKDLFIYRGEDAYQRDWDFHYKYSNLMKSELHDQFGIDLRPMRSTIPVLLVR</sequence>
<dbReference type="InterPro" id="IPR013740">
    <property type="entry name" value="Redoxin"/>
</dbReference>
<feature type="chain" id="PRO_5016413956" description="Thioredoxin domain-containing protein" evidence="1">
    <location>
        <begin position="21"/>
        <end position="368"/>
    </location>
</feature>
<evidence type="ECO:0000259" key="2">
    <source>
        <dbReference type="PROSITE" id="PS51352"/>
    </source>
</evidence>
<dbReference type="PANTHER" id="PTHR42852:SF13">
    <property type="entry name" value="PROTEIN DIPZ"/>
    <property type="match status" value="1"/>
</dbReference>
<accession>A0A2Z4IQM7</accession>
<dbReference type="InterPro" id="IPR050553">
    <property type="entry name" value="Thioredoxin_ResA/DsbE_sf"/>
</dbReference>
<dbReference type="AlphaFoldDB" id="A0A2Z4IQM7"/>
<dbReference type="PROSITE" id="PS51352">
    <property type="entry name" value="THIOREDOXIN_2"/>
    <property type="match status" value="1"/>
</dbReference>
<keyword evidence="4" id="KW-1185">Reference proteome</keyword>
<dbReference type="Pfam" id="PF08534">
    <property type="entry name" value="Redoxin"/>
    <property type="match status" value="1"/>
</dbReference>
<evidence type="ECO:0000313" key="4">
    <source>
        <dbReference type="Proteomes" id="UP000248688"/>
    </source>
</evidence>
<dbReference type="KEGG" id="est:DN752_24040"/>
<evidence type="ECO:0000313" key="3">
    <source>
        <dbReference type="EMBL" id="AWW32948.1"/>
    </source>
</evidence>
<dbReference type="PANTHER" id="PTHR42852">
    <property type="entry name" value="THIOL:DISULFIDE INTERCHANGE PROTEIN DSBE"/>
    <property type="match status" value="1"/>
</dbReference>
<keyword evidence="1" id="KW-0732">Signal</keyword>
<dbReference type="EMBL" id="CP030041">
    <property type="protein sequence ID" value="AWW32948.1"/>
    <property type="molecule type" value="Genomic_DNA"/>
</dbReference>
<dbReference type="RefSeq" id="WP_112786320.1">
    <property type="nucleotide sequence ID" value="NZ_CP030041.1"/>
</dbReference>
<evidence type="ECO:0000256" key="1">
    <source>
        <dbReference type="SAM" id="SignalP"/>
    </source>
</evidence>
<organism evidence="3 4">
    <name type="scientific">Echinicola strongylocentroti</name>
    <dbReference type="NCBI Taxonomy" id="1795355"/>
    <lineage>
        <taxon>Bacteria</taxon>
        <taxon>Pseudomonadati</taxon>
        <taxon>Bacteroidota</taxon>
        <taxon>Cytophagia</taxon>
        <taxon>Cytophagales</taxon>
        <taxon>Cyclobacteriaceae</taxon>
        <taxon>Echinicola</taxon>
    </lineage>
</organism>
<proteinExistence type="predicted"/>
<dbReference type="InterPro" id="IPR013766">
    <property type="entry name" value="Thioredoxin_domain"/>
</dbReference>
<name>A0A2Z4IQM7_9BACT</name>
<dbReference type="InterPro" id="IPR036249">
    <property type="entry name" value="Thioredoxin-like_sf"/>
</dbReference>
<reference evidence="3 4" key="1">
    <citation type="submission" date="2018-06" db="EMBL/GenBank/DDBJ databases">
        <title>Echinicola strongylocentroti sp. nov., isolated from a sea urchin Strongylocentrotus intermedius.</title>
        <authorList>
            <person name="Bae S.S."/>
        </authorList>
    </citation>
    <scope>NUCLEOTIDE SEQUENCE [LARGE SCALE GENOMIC DNA]</scope>
    <source>
        <strain evidence="3 4">MEBiC08714</strain>
    </source>
</reference>